<dbReference type="InterPro" id="IPR003594">
    <property type="entry name" value="HATPase_dom"/>
</dbReference>
<evidence type="ECO:0000313" key="6">
    <source>
        <dbReference type="EMBL" id="MXN48966.1"/>
    </source>
</evidence>
<dbReference type="GO" id="GO:0000155">
    <property type="term" value="F:phosphorelay sensor kinase activity"/>
    <property type="evidence" value="ECO:0007669"/>
    <property type="project" value="InterPro"/>
</dbReference>
<dbReference type="Proteomes" id="UP000435802">
    <property type="component" value="Unassembled WGS sequence"/>
</dbReference>
<reference evidence="6 7" key="1">
    <citation type="submission" date="2019-12" db="EMBL/GenBank/DDBJ databases">
        <title>Shinella kummerowiae sp. nov., a symbiotic bacterium isolated from root nodules of the herbal legume Kummerowia stipulacea.</title>
        <authorList>
            <person name="Gao J."/>
        </authorList>
    </citation>
    <scope>NUCLEOTIDE SEQUENCE [LARGE SCALE GENOMIC DNA]</scope>
    <source>
        <strain evidence="6 7">CCBAU 25048</strain>
    </source>
</reference>
<organism evidence="6 7">
    <name type="scientific">Shinella kummerowiae</name>
    <dbReference type="NCBI Taxonomy" id="417745"/>
    <lineage>
        <taxon>Bacteria</taxon>
        <taxon>Pseudomonadati</taxon>
        <taxon>Pseudomonadota</taxon>
        <taxon>Alphaproteobacteria</taxon>
        <taxon>Hyphomicrobiales</taxon>
        <taxon>Rhizobiaceae</taxon>
        <taxon>Shinella</taxon>
    </lineage>
</organism>
<dbReference type="Pfam" id="PF02518">
    <property type="entry name" value="HATPase_c"/>
    <property type="match status" value="1"/>
</dbReference>
<evidence type="ECO:0000259" key="5">
    <source>
        <dbReference type="PROSITE" id="PS50109"/>
    </source>
</evidence>
<dbReference type="SUPFAM" id="SSF55874">
    <property type="entry name" value="ATPase domain of HSP90 chaperone/DNA topoisomerase II/histidine kinase"/>
    <property type="match status" value="1"/>
</dbReference>
<accession>A0A6N8SP22</accession>
<dbReference type="EMBL" id="WUMK01000014">
    <property type="protein sequence ID" value="MXN48966.1"/>
    <property type="molecule type" value="Genomic_DNA"/>
</dbReference>
<keyword evidence="7" id="KW-1185">Reference proteome</keyword>
<dbReference type="SMART" id="SM00387">
    <property type="entry name" value="HATPase_c"/>
    <property type="match status" value="1"/>
</dbReference>
<evidence type="ECO:0000256" key="1">
    <source>
        <dbReference type="ARBA" id="ARBA00000085"/>
    </source>
</evidence>
<dbReference type="PROSITE" id="PS50109">
    <property type="entry name" value="HIS_KIN"/>
    <property type="match status" value="1"/>
</dbReference>
<evidence type="ECO:0000256" key="4">
    <source>
        <dbReference type="SAM" id="MobiDB-lite"/>
    </source>
</evidence>
<dbReference type="PANTHER" id="PTHR43065">
    <property type="entry name" value="SENSOR HISTIDINE KINASE"/>
    <property type="match status" value="1"/>
</dbReference>
<proteinExistence type="predicted"/>
<dbReference type="SUPFAM" id="SSF47384">
    <property type="entry name" value="Homodimeric domain of signal transducing histidine kinase"/>
    <property type="match status" value="1"/>
</dbReference>
<dbReference type="Gene3D" id="1.10.287.130">
    <property type="match status" value="1"/>
</dbReference>
<dbReference type="Gene3D" id="3.30.565.10">
    <property type="entry name" value="Histidine kinase-like ATPase, C-terminal domain"/>
    <property type="match status" value="1"/>
</dbReference>
<evidence type="ECO:0000313" key="7">
    <source>
        <dbReference type="Proteomes" id="UP000435802"/>
    </source>
</evidence>
<dbReference type="InterPro" id="IPR004358">
    <property type="entry name" value="Sig_transdc_His_kin-like_C"/>
</dbReference>
<evidence type="ECO:0000256" key="2">
    <source>
        <dbReference type="ARBA" id="ARBA00012438"/>
    </source>
</evidence>
<dbReference type="InterPro" id="IPR036097">
    <property type="entry name" value="HisK_dim/P_sf"/>
</dbReference>
<sequence length="650" mass="69983">MLIVESLTDRTAAHSVAARAPNPRKTPSRRCAILPSGVVLLCLVLADPAPARATALPLDTRSAATTGEQIGRPDPFAGLSESGFAQAPEPVRLASVSKEWKTFLRKTRIDRLPQSLARSLQRLGQDDERPSVKRRKTVSPAKRRYDRDVATVLWQTNQMAIERFAVPQPRPSRFVRDDEAGPVLAAAVAMPAPGLLSAHRHALGAATACLMLLSGLLAYHQRASARQARNRIRSEKAIYDAIAGLPQEAHGFAPAVGTILDRVEEAYGLSAASITLLDPETITIQGIYASQTRSPTTDGLVEEAILELHNRSSTLSDLTLWRYPEPALEAADGQAEPDAITSVAWHGDRTGVMLTAQCRPGSARRATDAKTLQFLTQILAKVIEGRRDMTPSFVSSAAPAKSSHSGEELAGTIAHEFNNLLMPIMGYAEMAADALNPGSYPRAYVERIQSAGERAKRVVEQILAFSRQPEHPYGSFDVATATTEILPDLKMCVPASTNFRIRLPDGPVCIRGNALALQQAVLNLCKNAGEAVSDGGTVTLGVTVIQQTAPRAMTQGELAAGRYVRVSVSDTGGGIATPDLRRIFDPFFTTRSQDGGTGLGLPMVLRAVKLLDGGINVRSSPRWGTRFDLFFPYPVRASATLPNWATMAVE</sequence>
<dbReference type="Pfam" id="PF00512">
    <property type="entry name" value="HisKA"/>
    <property type="match status" value="1"/>
</dbReference>
<dbReference type="RefSeq" id="WP_160862454.1">
    <property type="nucleotide sequence ID" value="NZ_WUMK01000014.1"/>
</dbReference>
<dbReference type="OrthoDB" id="9815202at2"/>
<dbReference type="InterPro" id="IPR003661">
    <property type="entry name" value="HisK_dim/P_dom"/>
</dbReference>
<gene>
    <name evidence="6" type="ORF">GR138_27575</name>
</gene>
<dbReference type="CDD" id="cd00082">
    <property type="entry name" value="HisKA"/>
    <property type="match status" value="1"/>
</dbReference>
<feature type="compositionally biased region" description="Basic residues" evidence="4">
    <location>
        <begin position="132"/>
        <end position="142"/>
    </location>
</feature>
<dbReference type="AlphaFoldDB" id="A0A6N8SP22"/>
<feature type="domain" description="Histidine kinase" evidence="5">
    <location>
        <begin position="412"/>
        <end position="635"/>
    </location>
</feature>
<feature type="region of interest" description="Disordered" evidence="4">
    <location>
        <begin position="120"/>
        <end position="142"/>
    </location>
</feature>
<keyword evidence="3" id="KW-0597">Phosphoprotein</keyword>
<protein>
    <recommendedName>
        <fullName evidence="2">histidine kinase</fullName>
        <ecNumber evidence="2">2.7.13.3</ecNumber>
    </recommendedName>
</protein>
<comment type="catalytic activity">
    <reaction evidence="1">
        <text>ATP + protein L-histidine = ADP + protein N-phospho-L-histidine.</text>
        <dbReference type="EC" id="2.7.13.3"/>
    </reaction>
</comment>
<dbReference type="InterPro" id="IPR005467">
    <property type="entry name" value="His_kinase_dom"/>
</dbReference>
<evidence type="ECO:0000256" key="3">
    <source>
        <dbReference type="ARBA" id="ARBA00022553"/>
    </source>
</evidence>
<name>A0A6N8SP22_9HYPH</name>
<dbReference type="EC" id="2.7.13.3" evidence="2"/>
<dbReference type="InterPro" id="IPR036890">
    <property type="entry name" value="HATPase_C_sf"/>
</dbReference>
<dbReference type="SMART" id="SM00388">
    <property type="entry name" value="HisKA"/>
    <property type="match status" value="1"/>
</dbReference>
<dbReference type="PANTHER" id="PTHR43065:SF42">
    <property type="entry name" value="TWO-COMPONENT SENSOR PPRA"/>
    <property type="match status" value="1"/>
</dbReference>
<comment type="caution">
    <text evidence="6">The sequence shown here is derived from an EMBL/GenBank/DDBJ whole genome shotgun (WGS) entry which is preliminary data.</text>
</comment>
<dbReference type="PRINTS" id="PR00344">
    <property type="entry name" value="BCTRLSENSOR"/>
</dbReference>